<keyword evidence="10" id="KW-1185">Reference proteome</keyword>
<dbReference type="CDD" id="cd17502">
    <property type="entry name" value="MFS_Azr1_MDR_like"/>
    <property type="match status" value="1"/>
</dbReference>
<evidence type="ECO:0000256" key="3">
    <source>
        <dbReference type="ARBA" id="ARBA00022692"/>
    </source>
</evidence>
<dbReference type="PANTHER" id="PTHR23501">
    <property type="entry name" value="MAJOR FACILITATOR SUPERFAMILY"/>
    <property type="match status" value="1"/>
</dbReference>
<dbReference type="PRINTS" id="PR01036">
    <property type="entry name" value="TCRTETB"/>
</dbReference>
<dbReference type="HOGENOM" id="CLU_000960_22_1_1"/>
<feature type="transmembrane region" description="Helical" evidence="7">
    <location>
        <begin position="102"/>
        <end position="121"/>
    </location>
</feature>
<keyword evidence="2" id="KW-0813">Transport</keyword>
<sequence>MSRVNEDMASATNTRSGEKSKTEEDSEYPNNLQRMIIMTAMYLILFLVNLDTNIISTAIPRITDEFHSLNDIGWYGSAYLLTMCCFQLVMGKLYKLVPAKPLFLLCSGLFELGSLVCAAAPTSVAFIVGRAIAGVGTAGISSGIMVIMFHTVPQQQRPIYQGLFGATFAVASVIGPLLGGVFTDQVTWRWCFYINLPIGAVAIAIGIWLLRLRNQELEPWASGWLGRLLQLDPIGNGVLFPGVVCLILALQWGGAQYPWRDARVVALLVVSGVLLLAFVGIQIWKQDSATVPPRIVKQRSIAASLLFTFFNGAAMMILLYYLPLWFQVVKGVSATQSGIRLLPMILSTVFGAILAGVLISRLGYCNPFFILSSILMPIGAGLLATLLPTSGMSEWVGYQVILGLGLGVGTQQPLTVAQTVLGKADIAIGSSVMMFFRFFGSTIFLPVGQNIFLNSLVRNLSNLPNLDAEAVTSGGATDVRNLVSAEDLPTLLSDYNSALVNVFYLAAAISAVTIIGSVFVEWQSVQLSVQHTTASASKPDQEPATTTA</sequence>
<feature type="transmembrane region" description="Helical" evidence="7">
    <location>
        <begin position="264"/>
        <end position="284"/>
    </location>
</feature>
<proteinExistence type="predicted"/>
<feature type="domain" description="Major facilitator superfamily (MFS) profile" evidence="8">
    <location>
        <begin position="37"/>
        <end position="525"/>
    </location>
</feature>
<dbReference type="Gene3D" id="1.20.1250.20">
    <property type="entry name" value="MFS general substrate transporter like domains"/>
    <property type="match status" value="1"/>
</dbReference>
<organism evidence="9 10">
    <name type="scientific">Stachybotrys chartarum (strain CBS 109288 / IBT 7711)</name>
    <name type="common">Toxic black mold</name>
    <name type="synonym">Stilbospora chartarum</name>
    <dbReference type="NCBI Taxonomy" id="1280523"/>
    <lineage>
        <taxon>Eukaryota</taxon>
        <taxon>Fungi</taxon>
        <taxon>Dikarya</taxon>
        <taxon>Ascomycota</taxon>
        <taxon>Pezizomycotina</taxon>
        <taxon>Sordariomycetes</taxon>
        <taxon>Hypocreomycetidae</taxon>
        <taxon>Hypocreales</taxon>
        <taxon>Stachybotryaceae</taxon>
        <taxon>Stachybotrys</taxon>
    </lineage>
</organism>
<feature type="transmembrane region" description="Helical" evidence="7">
    <location>
        <begin position="40"/>
        <end position="60"/>
    </location>
</feature>
<evidence type="ECO:0000256" key="4">
    <source>
        <dbReference type="ARBA" id="ARBA00022989"/>
    </source>
</evidence>
<dbReference type="InterPro" id="IPR036259">
    <property type="entry name" value="MFS_trans_sf"/>
</dbReference>
<evidence type="ECO:0000313" key="9">
    <source>
        <dbReference type="EMBL" id="KEY74571.1"/>
    </source>
</evidence>
<dbReference type="GO" id="GO:0005886">
    <property type="term" value="C:plasma membrane"/>
    <property type="evidence" value="ECO:0007669"/>
    <property type="project" value="TreeGrafter"/>
</dbReference>
<keyword evidence="5 7" id="KW-0472">Membrane</keyword>
<dbReference type="AlphaFoldDB" id="A0A084BAJ2"/>
<feature type="transmembrane region" description="Helical" evidence="7">
    <location>
        <begin position="72"/>
        <end position="90"/>
    </location>
</feature>
<evidence type="ECO:0000256" key="6">
    <source>
        <dbReference type="SAM" id="MobiDB-lite"/>
    </source>
</evidence>
<evidence type="ECO:0000256" key="5">
    <source>
        <dbReference type="ARBA" id="ARBA00023136"/>
    </source>
</evidence>
<dbReference type="OrthoDB" id="10021397at2759"/>
<dbReference type="Gene3D" id="1.20.1720.10">
    <property type="entry name" value="Multidrug resistance protein D"/>
    <property type="match status" value="1"/>
</dbReference>
<feature type="transmembrane region" description="Helical" evidence="7">
    <location>
        <begin position="127"/>
        <end position="147"/>
    </location>
</feature>
<dbReference type="Proteomes" id="UP000028045">
    <property type="component" value="Unassembled WGS sequence"/>
</dbReference>
<accession>A0A084BAJ2</accession>
<dbReference type="FunFam" id="1.20.1250.20:FF:000196">
    <property type="entry name" value="MFS toxin efflux pump (AflT)"/>
    <property type="match status" value="1"/>
</dbReference>
<dbReference type="InterPro" id="IPR020846">
    <property type="entry name" value="MFS_dom"/>
</dbReference>
<dbReference type="PANTHER" id="PTHR23501:SF198">
    <property type="entry name" value="AZOLE RESISTANCE PROTEIN 1-RELATED"/>
    <property type="match status" value="1"/>
</dbReference>
<feature type="transmembrane region" description="Helical" evidence="7">
    <location>
        <begin position="426"/>
        <end position="447"/>
    </location>
</feature>
<feature type="transmembrane region" description="Helical" evidence="7">
    <location>
        <begin position="498"/>
        <end position="520"/>
    </location>
</feature>
<dbReference type="FunFam" id="1.20.1720.10:FF:000012">
    <property type="entry name" value="MFS toxin efflux pump (AflT)"/>
    <property type="match status" value="1"/>
</dbReference>
<evidence type="ECO:0000313" key="10">
    <source>
        <dbReference type="Proteomes" id="UP000028045"/>
    </source>
</evidence>
<dbReference type="InterPro" id="IPR011701">
    <property type="entry name" value="MFS"/>
</dbReference>
<feature type="transmembrane region" description="Helical" evidence="7">
    <location>
        <begin position="338"/>
        <end position="359"/>
    </location>
</feature>
<dbReference type="EMBL" id="KL647507">
    <property type="protein sequence ID" value="KEY74571.1"/>
    <property type="molecule type" value="Genomic_DNA"/>
</dbReference>
<evidence type="ECO:0000256" key="7">
    <source>
        <dbReference type="SAM" id="Phobius"/>
    </source>
</evidence>
<evidence type="ECO:0000259" key="8">
    <source>
        <dbReference type="PROSITE" id="PS50850"/>
    </source>
</evidence>
<feature type="transmembrane region" description="Helical" evidence="7">
    <location>
        <begin position="305"/>
        <end position="326"/>
    </location>
</feature>
<feature type="transmembrane region" description="Helical" evidence="7">
    <location>
        <begin position="231"/>
        <end position="252"/>
    </location>
</feature>
<feature type="transmembrane region" description="Helical" evidence="7">
    <location>
        <begin position="159"/>
        <end position="178"/>
    </location>
</feature>
<keyword evidence="3 7" id="KW-0812">Transmembrane</keyword>
<reference evidence="9 10" key="1">
    <citation type="journal article" date="2014" name="BMC Genomics">
        <title>Comparative genome sequencing reveals chemotype-specific gene clusters in the toxigenic black mold Stachybotrys.</title>
        <authorList>
            <person name="Semeiks J."/>
            <person name="Borek D."/>
            <person name="Otwinowski Z."/>
            <person name="Grishin N.V."/>
        </authorList>
    </citation>
    <scope>NUCLEOTIDE SEQUENCE [LARGE SCALE GENOMIC DNA]</scope>
    <source>
        <strain evidence="10">CBS 109288 / IBT 7711</strain>
    </source>
</reference>
<feature type="transmembrane region" description="Helical" evidence="7">
    <location>
        <begin position="395"/>
        <end position="414"/>
    </location>
</feature>
<keyword evidence="4 7" id="KW-1133">Transmembrane helix</keyword>
<protein>
    <recommendedName>
        <fullName evidence="8">Major facilitator superfamily (MFS) profile domain-containing protein</fullName>
    </recommendedName>
</protein>
<feature type="transmembrane region" description="Helical" evidence="7">
    <location>
        <begin position="190"/>
        <end position="210"/>
    </location>
</feature>
<comment type="subcellular location">
    <subcellularLocation>
        <location evidence="1">Membrane</location>
        <topology evidence="1">Multi-pass membrane protein</topology>
    </subcellularLocation>
</comment>
<dbReference type="Pfam" id="PF07690">
    <property type="entry name" value="MFS_1"/>
    <property type="match status" value="1"/>
</dbReference>
<dbReference type="SUPFAM" id="SSF103473">
    <property type="entry name" value="MFS general substrate transporter"/>
    <property type="match status" value="1"/>
</dbReference>
<dbReference type="GO" id="GO:0022857">
    <property type="term" value="F:transmembrane transporter activity"/>
    <property type="evidence" value="ECO:0007669"/>
    <property type="project" value="InterPro"/>
</dbReference>
<evidence type="ECO:0000256" key="2">
    <source>
        <dbReference type="ARBA" id="ARBA00022448"/>
    </source>
</evidence>
<evidence type="ECO:0000256" key="1">
    <source>
        <dbReference type="ARBA" id="ARBA00004141"/>
    </source>
</evidence>
<name>A0A084BAJ2_STACB</name>
<feature type="transmembrane region" description="Helical" evidence="7">
    <location>
        <begin position="368"/>
        <end position="389"/>
    </location>
</feature>
<dbReference type="PROSITE" id="PS50850">
    <property type="entry name" value="MFS"/>
    <property type="match status" value="1"/>
</dbReference>
<feature type="region of interest" description="Disordered" evidence="6">
    <location>
        <begin position="1"/>
        <end position="27"/>
    </location>
</feature>
<gene>
    <name evidence="9" type="ORF">S7711_07173</name>
</gene>